<comment type="caution">
    <text evidence="2">The sequence shown here is derived from an EMBL/GenBank/DDBJ whole genome shotgun (WGS) entry which is preliminary data.</text>
</comment>
<reference evidence="2" key="1">
    <citation type="journal article" date="2020" name="New Phytol.">
        <title>Comparative genomics reveals dynamic genome evolution in host specialist ectomycorrhizal fungi.</title>
        <authorList>
            <person name="Lofgren L.A."/>
            <person name="Nguyen N.H."/>
            <person name="Vilgalys R."/>
            <person name="Ruytinx J."/>
            <person name="Liao H.L."/>
            <person name="Branco S."/>
            <person name="Kuo A."/>
            <person name="LaButti K."/>
            <person name="Lipzen A."/>
            <person name="Andreopoulos W."/>
            <person name="Pangilinan J."/>
            <person name="Riley R."/>
            <person name="Hundley H."/>
            <person name="Na H."/>
            <person name="Barry K."/>
            <person name="Grigoriev I.V."/>
            <person name="Stajich J.E."/>
            <person name="Kennedy P.G."/>
        </authorList>
    </citation>
    <scope>NUCLEOTIDE SEQUENCE</scope>
    <source>
        <strain evidence="2">FC203</strain>
    </source>
</reference>
<evidence type="ECO:0000256" key="1">
    <source>
        <dbReference type="SAM" id="MobiDB-lite"/>
    </source>
</evidence>
<organism evidence="2 3">
    <name type="scientific">Suillus fuscotomentosus</name>
    <dbReference type="NCBI Taxonomy" id="1912939"/>
    <lineage>
        <taxon>Eukaryota</taxon>
        <taxon>Fungi</taxon>
        <taxon>Dikarya</taxon>
        <taxon>Basidiomycota</taxon>
        <taxon>Agaricomycotina</taxon>
        <taxon>Agaricomycetes</taxon>
        <taxon>Agaricomycetidae</taxon>
        <taxon>Boletales</taxon>
        <taxon>Suillineae</taxon>
        <taxon>Suillaceae</taxon>
        <taxon>Suillus</taxon>
    </lineage>
</organism>
<dbReference type="GeneID" id="64670736"/>
<evidence type="ECO:0000313" key="3">
    <source>
        <dbReference type="Proteomes" id="UP001195769"/>
    </source>
</evidence>
<keyword evidence="3" id="KW-1185">Reference proteome</keyword>
<proteinExistence type="predicted"/>
<protein>
    <submittedName>
        <fullName evidence="2">Uncharacterized protein</fullName>
    </submittedName>
</protein>
<accession>A0AAD4EK28</accession>
<dbReference type="Proteomes" id="UP001195769">
    <property type="component" value="Unassembled WGS sequence"/>
</dbReference>
<sequence length="312" mass="34290">MSPLNMYILLHYLLNAPIKKTLNLSIPTNTITQLSKSILPTIPKFYHKNVQLSPKHPRNELPATIDTSFVPEPSSSDPTTPPDQQINLFLELSTSPINSEESATSSLDEALEISADFPSILDGPSPLPFKLPAARFFPPMPSVPPIVDPTRNITSAAPQIFIHQNVSFPPIQTQPPIPTVPNTPVFSNTSASNVCNTTQLNVPSQPPLTMSNTLKGINAMPGANSSKAPTFNGETSELLEFFELFEDLALACGLLYAEKCKTIVRYIDIQTKHFWVTLTGYESKDFTIFKTSILSQYSGAAKGLRYSIRDLE</sequence>
<dbReference type="EMBL" id="JABBWK010000002">
    <property type="protein sequence ID" value="KAG1907536.1"/>
    <property type="molecule type" value="Genomic_DNA"/>
</dbReference>
<name>A0AAD4EK28_9AGAM</name>
<evidence type="ECO:0000313" key="2">
    <source>
        <dbReference type="EMBL" id="KAG1907536.1"/>
    </source>
</evidence>
<dbReference type="AlphaFoldDB" id="A0AAD4EK28"/>
<gene>
    <name evidence="2" type="ORF">F5891DRAFT_974237</name>
</gene>
<dbReference type="RefSeq" id="XP_041233111.1">
    <property type="nucleotide sequence ID" value="XM_041376438.1"/>
</dbReference>
<feature type="region of interest" description="Disordered" evidence="1">
    <location>
        <begin position="53"/>
        <end position="84"/>
    </location>
</feature>